<keyword evidence="2 6" id="KW-0812">Transmembrane</keyword>
<dbReference type="PROSITE" id="PS50850">
    <property type="entry name" value="MFS"/>
    <property type="match status" value="1"/>
</dbReference>
<dbReference type="AlphaFoldDB" id="A0AAD7DF74"/>
<feature type="transmembrane region" description="Helical" evidence="6">
    <location>
        <begin position="162"/>
        <end position="184"/>
    </location>
</feature>
<feature type="region of interest" description="Disordered" evidence="5">
    <location>
        <begin position="1"/>
        <end position="25"/>
    </location>
</feature>
<gene>
    <name evidence="8" type="ORF">B0H17DRAFT_1331486</name>
</gene>
<proteinExistence type="predicted"/>
<dbReference type="CDD" id="cd17502">
    <property type="entry name" value="MFS_Azr1_MDR_like"/>
    <property type="match status" value="1"/>
</dbReference>
<feature type="transmembrane region" description="Helical" evidence="6">
    <location>
        <begin position="546"/>
        <end position="565"/>
    </location>
</feature>
<evidence type="ECO:0000256" key="4">
    <source>
        <dbReference type="ARBA" id="ARBA00023136"/>
    </source>
</evidence>
<evidence type="ECO:0000256" key="2">
    <source>
        <dbReference type="ARBA" id="ARBA00022692"/>
    </source>
</evidence>
<evidence type="ECO:0000313" key="9">
    <source>
        <dbReference type="Proteomes" id="UP001221757"/>
    </source>
</evidence>
<evidence type="ECO:0000256" key="6">
    <source>
        <dbReference type="SAM" id="Phobius"/>
    </source>
</evidence>
<sequence length="593" mass="62821">MNMNQEKTPQSEDRKALSEQIPPPPADTGLLTGSRLAIVFSAILVSSLLHALDQTILATALPRIASDFDAFSLQGWVSDSYILAQTVFLLVHGKLLRIFPAKWVLVSGIVLFELGSLLCGLSRNVGQLIAGRVVSGIGAAAIFVAMIQVVSQATRLEQRPRLFGMFGAVFGLASVIGPLIGGVFTDKATWRWCFFINLPIGGISLAVVLVALPGAPPLGCDPTTRTPKAILRQVLHMDLIGAILSATAVTCLVLALQWGGNTKPWNDPGVVSTFVISGVAAIAFVLWERHVGDGALAPLAIFKSRSVCVHTISVALSMLRERTQLRRCCLQLSHPVLAPPLLLRKFNPVSLSCISPDPRCTPQYIPIFYQAAKHSSAISSGIHLLPFILTVALTSLACGQIISQVGYYWPFLAAAPVFLGLGSGLLYSLETTTSAGKLIGFQILAGVGTGMGMQNAMLALQVEFRDTPTLIAQVMSMASFAQFLGGTLGLAVAEPVFASQLSKYLLRDAPAAPAAIVRESPTSIYTELPPALVPAVVEAFTASLKLVFLIGVPVAVLALVAAAFIKNLPIKPATNARPEDARAKAQPEDVGEV</sequence>
<evidence type="ECO:0000256" key="1">
    <source>
        <dbReference type="ARBA" id="ARBA00004141"/>
    </source>
</evidence>
<organism evidence="8 9">
    <name type="scientific">Mycena rosella</name>
    <name type="common">Pink bonnet</name>
    <name type="synonym">Agaricus rosellus</name>
    <dbReference type="NCBI Taxonomy" id="1033263"/>
    <lineage>
        <taxon>Eukaryota</taxon>
        <taxon>Fungi</taxon>
        <taxon>Dikarya</taxon>
        <taxon>Basidiomycota</taxon>
        <taxon>Agaricomycotina</taxon>
        <taxon>Agaricomycetes</taxon>
        <taxon>Agaricomycetidae</taxon>
        <taxon>Agaricales</taxon>
        <taxon>Marasmiineae</taxon>
        <taxon>Mycenaceae</taxon>
        <taxon>Mycena</taxon>
    </lineage>
</organism>
<feature type="transmembrane region" description="Helical" evidence="6">
    <location>
        <begin position="36"/>
        <end position="61"/>
    </location>
</feature>
<dbReference type="GO" id="GO:0022857">
    <property type="term" value="F:transmembrane transporter activity"/>
    <property type="evidence" value="ECO:0007669"/>
    <property type="project" value="InterPro"/>
</dbReference>
<keyword evidence="3 6" id="KW-1133">Transmembrane helix</keyword>
<keyword evidence="4 6" id="KW-0472">Membrane</keyword>
<name>A0AAD7DF74_MYCRO</name>
<dbReference type="PANTHER" id="PTHR23501">
    <property type="entry name" value="MAJOR FACILITATOR SUPERFAMILY"/>
    <property type="match status" value="1"/>
</dbReference>
<dbReference type="InterPro" id="IPR036259">
    <property type="entry name" value="MFS_trans_sf"/>
</dbReference>
<reference evidence="8" key="1">
    <citation type="submission" date="2023-03" db="EMBL/GenBank/DDBJ databases">
        <title>Massive genome expansion in bonnet fungi (Mycena s.s.) driven by repeated elements and novel gene families across ecological guilds.</title>
        <authorList>
            <consortium name="Lawrence Berkeley National Laboratory"/>
            <person name="Harder C.B."/>
            <person name="Miyauchi S."/>
            <person name="Viragh M."/>
            <person name="Kuo A."/>
            <person name="Thoen E."/>
            <person name="Andreopoulos B."/>
            <person name="Lu D."/>
            <person name="Skrede I."/>
            <person name="Drula E."/>
            <person name="Henrissat B."/>
            <person name="Morin E."/>
            <person name="Kohler A."/>
            <person name="Barry K."/>
            <person name="LaButti K."/>
            <person name="Morin E."/>
            <person name="Salamov A."/>
            <person name="Lipzen A."/>
            <person name="Mereny Z."/>
            <person name="Hegedus B."/>
            <person name="Baldrian P."/>
            <person name="Stursova M."/>
            <person name="Weitz H."/>
            <person name="Taylor A."/>
            <person name="Grigoriev I.V."/>
            <person name="Nagy L.G."/>
            <person name="Martin F."/>
            <person name="Kauserud H."/>
        </authorList>
    </citation>
    <scope>NUCLEOTIDE SEQUENCE</scope>
    <source>
        <strain evidence="8">CBHHK067</strain>
    </source>
</reference>
<protein>
    <submittedName>
        <fullName evidence="8">ABC transporter</fullName>
    </submittedName>
</protein>
<comment type="subcellular location">
    <subcellularLocation>
        <location evidence="1">Membrane</location>
        <topology evidence="1">Multi-pass membrane protein</topology>
    </subcellularLocation>
</comment>
<dbReference type="GO" id="GO:0005886">
    <property type="term" value="C:plasma membrane"/>
    <property type="evidence" value="ECO:0007669"/>
    <property type="project" value="TreeGrafter"/>
</dbReference>
<feature type="domain" description="Major facilitator superfamily (MFS) profile" evidence="7">
    <location>
        <begin position="39"/>
        <end position="570"/>
    </location>
</feature>
<feature type="transmembrane region" description="Helical" evidence="6">
    <location>
        <begin position="382"/>
        <end position="402"/>
    </location>
</feature>
<feature type="transmembrane region" description="Helical" evidence="6">
    <location>
        <begin position="196"/>
        <end position="218"/>
    </location>
</feature>
<feature type="transmembrane region" description="Helical" evidence="6">
    <location>
        <begin position="129"/>
        <end position="150"/>
    </location>
</feature>
<evidence type="ECO:0000313" key="8">
    <source>
        <dbReference type="EMBL" id="KAJ7690261.1"/>
    </source>
</evidence>
<dbReference type="SUPFAM" id="SSF103473">
    <property type="entry name" value="MFS general substrate transporter"/>
    <property type="match status" value="2"/>
</dbReference>
<dbReference type="PANTHER" id="PTHR23501:SF198">
    <property type="entry name" value="AZOLE RESISTANCE PROTEIN 1-RELATED"/>
    <property type="match status" value="1"/>
</dbReference>
<feature type="transmembrane region" description="Helical" evidence="6">
    <location>
        <begin position="470"/>
        <end position="493"/>
    </location>
</feature>
<dbReference type="InterPro" id="IPR020846">
    <property type="entry name" value="MFS_dom"/>
</dbReference>
<accession>A0AAD7DF74</accession>
<dbReference type="EMBL" id="JARKIE010000066">
    <property type="protein sequence ID" value="KAJ7690261.1"/>
    <property type="molecule type" value="Genomic_DNA"/>
</dbReference>
<dbReference type="InterPro" id="IPR011701">
    <property type="entry name" value="MFS"/>
</dbReference>
<feature type="transmembrane region" description="Helical" evidence="6">
    <location>
        <begin position="103"/>
        <end position="123"/>
    </location>
</feature>
<feature type="transmembrane region" description="Helical" evidence="6">
    <location>
        <begin position="239"/>
        <end position="258"/>
    </location>
</feature>
<dbReference type="Proteomes" id="UP001221757">
    <property type="component" value="Unassembled WGS sequence"/>
</dbReference>
<evidence type="ECO:0000259" key="7">
    <source>
        <dbReference type="PROSITE" id="PS50850"/>
    </source>
</evidence>
<feature type="transmembrane region" description="Helical" evidence="6">
    <location>
        <begin position="408"/>
        <end position="427"/>
    </location>
</feature>
<evidence type="ECO:0000256" key="5">
    <source>
        <dbReference type="SAM" id="MobiDB-lite"/>
    </source>
</evidence>
<feature type="transmembrane region" description="Helical" evidence="6">
    <location>
        <begin position="270"/>
        <end position="287"/>
    </location>
</feature>
<dbReference type="PRINTS" id="PR01036">
    <property type="entry name" value="TCRTETB"/>
</dbReference>
<keyword evidence="9" id="KW-1185">Reference proteome</keyword>
<comment type="caution">
    <text evidence="8">The sequence shown here is derived from an EMBL/GenBank/DDBJ whole genome shotgun (WGS) entry which is preliminary data.</text>
</comment>
<evidence type="ECO:0000256" key="3">
    <source>
        <dbReference type="ARBA" id="ARBA00022989"/>
    </source>
</evidence>
<feature type="transmembrane region" description="Helical" evidence="6">
    <location>
        <begin position="439"/>
        <end position="458"/>
    </location>
</feature>
<dbReference type="Gene3D" id="1.20.1720.10">
    <property type="entry name" value="Multidrug resistance protein D"/>
    <property type="match status" value="1"/>
</dbReference>
<dbReference type="Pfam" id="PF07690">
    <property type="entry name" value="MFS_1"/>
    <property type="match status" value="1"/>
</dbReference>
<dbReference type="Gene3D" id="1.20.1250.20">
    <property type="entry name" value="MFS general substrate transporter like domains"/>
    <property type="match status" value="1"/>
</dbReference>